<dbReference type="InterPro" id="IPR011257">
    <property type="entry name" value="DNA_glycosylase"/>
</dbReference>
<dbReference type="AlphaFoldDB" id="A0A9D1SXQ6"/>
<comment type="caution">
    <text evidence="14">The sequence shown here is derived from an EMBL/GenBank/DDBJ whole genome shotgun (WGS) entry which is preliminary data.</text>
</comment>
<evidence type="ECO:0000313" key="15">
    <source>
        <dbReference type="Proteomes" id="UP000886891"/>
    </source>
</evidence>
<protein>
    <recommendedName>
        <fullName evidence="12">Endonuclease III</fullName>
        <ecNumber evidence="12">4.2.99.18</ecNumber>
    </recommendedName>
    <alternativeName>
        <fullName evidence="12">DNA-(apurinic or apyrimidinic site) lyase</fullName>
    </alternativeName>
</protein>
<dbReference type="PANTHER" id="PTHR10359:SF18">
    <property type="entry name" value="ENDONUCLEASE III"/>
    <property type="match status" value="1"/>
</dbReference>
<keyword evidence="2 12" id="KW-0004">4Fe-4S</keyword>
<keyword evidence="10 12" id="KW-0456">Lyase</keyword>
<evidence type="ECO:0000256" key="2">
    <source>
        <dbReference type="ARBA" id="ARBA00022485"/>
    </source>
</evidence>
<gene>
    <name evidence="12 14" type="primary">nth</name>
    <name evidence="14" type="ORF">IAB14_07345</name>
</gene>
<organism evidence="14 15">
    <name type="scientific">Candidatus Stercoripulliclostridium merdipullorum</name>
    <dbReference type="NCBI Taxonomy" id="2840952"/>
    <lineage>
        <taxon>Bacteria</taxon>
        <taxon>Bacillati</taxon>
        <taxon>Bacillota</taxon>
        <taxon>Clostridia</taxon>
        <taxon>Eubacteriales</taxon>
        <taxon>Candidatus Stercoripulliclostridium</taxon>
    </lineage>
</organism>
<keyword evidence="6 12" id="KW-0408">Iron</keyword>
<dbReference type="Gene3D" id="1.10.1670.10">
    <property type="entry name" value="Helix-hairpin-Helix base-excision DNA repair enzymes (C-terminal)"/>
    <property type="match status" value="1"/>
</dbReference>
<feature type="binding site" evidence="12">
    <location>
        <position position="197"/>
    </location>
    <ligand>
        <name>[4Fe-4S] cluster</name>
        <dbReference type="ChEBI" id="CHEBI:49883"/>
    </ligand>
</feature>
<evidence type="ECO:0000256" key="7">
    <source>
        <dbReference type="ARBA" id="ARBA00023014"/>
    </source>
</evidence>
<feature type="domain" description="HhH-GPD" evidence="13">
    <location>
        <begin position="41"/>
        <end position="188"/>
    </location>
</feature>
<dbReference type="EMBL" id="DVOH01000058">
    <property type="protein sequence ID" value="HIV00908.1"/>
    <property type="molecule type" value="Genomic_DNA"/>
</dbReference>
<sequence length="214" mass="24121">MTKFTKEQYGAISEHLQAMHPDAGCELEYQTPFQLLIAVILSAQCTDKRVNLATRKLFPVYGEARQFAELTPEDLKPYIFSCGFYNNKAKNIIATAKALTERYHGEVPRSLDELTALGGVGRKTASVVLSVAFGIPAMPVDTHVFRVSRRIGLSEGTTVERVESDLRAAYPPELWNTLHHTLIFHGRYICHARKPDCERCTLKNLCKAYITQQF</sequence>
<evidence type="ECO:0000256" key="5">
    <source>
        <dbReference type="ARBA" id="ARBA00022801"/>
    </source>
</evidence>
<keyword evidence="5 12" id="KW-0378">Hydrolase</keyword>
<feature type="binding site" evidence="12">
    <location>
        <position position="190"/>
    </location>
    <ligand>
        <name>[4Fe-4S] cluster</name>
        <dbReference type="ChEBI" id="CHEBI:49883"/>
    </ligand>
</feature>
<dbReference type="Proteomes" id="UP000886891">
    <property type="component" value="Unassembled WGS sequence"/>
</dbReference>
<dbReference type="NCBIfam" id="TIGR01083">
    <property type="entry name" value="nth"/>
    <property type="match status" value="1"/>
</dbReference>
<evidence type="ECO:0000256" key="10">
    <source>
        <dbReference type="ARBA" id="ARBA00023239"/>
    </source>
</evidence>
<evidence type="ECO:0000256" key="12">
    <source>
        <dbReference type="HAMAP-Rule" id="MF_00942"/>
    </source>
</evidence>
<evidence type="ECO:0000259" key="13">
    <source>
        <dbReference type="SMART" id="SM00478"/>
    </source>
</evidence>
<keyword evidence="14" id="KW-0255">Endonuclease</keyword>
<evidence type="ECO:0000256" key="6">
    <source>
        <dbReference type="ARBA" id="ARBA00023004"/>
    </source>
</evidence>
<keyword evidence="14" id="KW-0540">Nuclease</keyword>
<dbReference type="GO" id="GO:0003677">
    <property type="term" value="F:DNA binding"/>
    <property type="evidence" value="ECO:0007669"/>
    <property type="project" value="UniProtKB-UniRule"/>
</dbReference>
<dbReference type="EC" id="4.2.99.18" evidence="12"/>
<keyword evidence="11 12" id="KW-0326">Glycosidase</keyword>
<keyword evidence="8 12" id="KW-0238">DNA-binding</keyword>
<dbReference type="InterPro" id="IPR005759">
    <property type="entry name" value="Nth"/>
</dbReference>
<proteinExistence type="inferred from homology"/>
<dbReference type="GO" id="GO:0140078">
    <property type="term" value="F:class I DNA-(apurinic or apyrimidinic site) endonuclease activity"/>
    <property type="evidence" value="ECO:0007669"/>
    <property type="project" value="UniProtKB-EC"/>
</dbReference>
<evidence type="ECO:0000256" key="4">
    <source>
        <dbReference type="ARBA" id="ARBA00022763"/>
    </source>
</evidence>
<dbReference type="InterPro" id="IPR003651">
    <property type="entry name" value="Endonuclease3_FeS-loop_motif"/>
</dbReference>
<keyword evidence="9 12" id="KW-0234">DNA repair</keyword>
<dbReference type="FunFam" id="1.10.340.30:FF:000001">
    <property type="entry name" value="Endonuclease III"/>
    <property type="match status" value="1"/>
</dbReference>
<keyword evidence="7 12" id="KW-0411">Iron-sulfur</keyword>
<dbReference type="SMART" id="SM00525">
    <property type="entry name" value="FES"/>
    <property type="match status" value="1"/>
</dbReference>
<keyword evidence="3 12" id="KW-0479">Metal-binding</keyword>
<keyword evidence="4 12" id="KW-0227">DNA damage</keyword>
<dbReference type="GO" id="GO:0046872">
    <property type="term" value="F:metal ion binding"/>
    <property type="evidence" value="ECO:0007669"/>
    <property type="project" value="UniProtKB-KW"/>
</dbReference>
<name>A0A9D1SXQ6_9FIRM</name>
<dbReference type="Gene3D" id="1.10.340.30">
    <property type="entry name" value="Hypothetical protein, domain 2"/>
    <property type="match status" value="1"/>
</dbReference>
<dbReference type="GO" id="GO:0019104">
    <property type="term" value="F:DNA N-glycosylase activity"/>
    <property type="evidence" value="ECO:0007669"/>
    <property type="project" value="UniProtKB-UniRule"/>
</dbReference>
<comment type="cofactor">
    <cofactor evidence="12">
        <name>[4Fe-4S] cluster</name>
        <dbReference type="ChEBI" id="CHEBI:49883"/>
    </cofactor>
    <text evidence="12">Binds 1 [4Fe-4S] cluster.</text>
</comment>
<feature type="binding site" evidence="12">
    <location>
        <position position="206"/>
    </location>
    <ligand>
        <name>[4Fe-4S] cluster</name>
        <dbReference type="ChEBI" id="CHEBI:49883"/>
    </ligand>
</feature>
<evidence type="ECO:0000256" key="8">
    <source>
        <dbReference type="ARBA" id="ARBA00023125"/>
    </source>
</evidence>
<dbReference type="PANTHER" id="PTHR10359">
    <property type="entry name" value="A/G-SPECIFIC ADENINE GLYCOSYLASE/ENDONUCLEASE III"/>
    <property type="match status" value="1"/>
</dbReference>
<comment type="function">
    <text evidence="12">DNA repair enzyme that has both DNA N-glycosylase activity and AP-lyase activity. The DNA N-glycosylase activity releases various damaged pyrimidines from DNA by cleaving the N-glycosidic bond, leaving an AP (apurinic/apyrimidinic) site. The AP-lyase activity cleaves the phosphodiester bond 3' to the AP site by a beta-elimination, leaving a 3'-terminal unsaturated sugar and a product with a terminal 5'-phosphate.</text>
</comment>
<reference evidence="14" key="2">
    <citation type="journal article" date="2021" name="PeerJ">
        <title>Extensive microbial diversity within the chicken gut microbiome revealed by metagenomics and culture.</title>
        <authorList>
            <person name="Gilroy R."/>
            <person name="Ravi A."/>
            <person name="Getino M."/>
            <person name="Pursley I."/>
            <person name="Horton D.L."/>
            <person name="Alikhan N.F."/>
            <person name="Baker D."/>
            <person name="Gharbi K."/>
            <person name="Hall N."/>
            <person name="Watson M."/>
            <person name="Adriaenssens E.M."/>
            <person name="Foster-Nyarko E."/>
            <person name="Jarju S."/>
            <person name="Secka A."/>
            <person name="Antonio M."/>
            <person name="Oren A."/>
            <person name="Chaudhuri R.R."/>
            <person name="La Ragione R."/>
            <person name="Hildebrand F."/>
            <person name="Pallen M.J."/>
        </authorList>
    </citation>
    <scope>NUCLEOTIDE SEQUENCE</scope>
    <source>
        <strain evidence="14">23406</strain>
    </source>
</reference>
<dbReference type="InterPro" id="IPR003265">
    <property type="entry name" value="HhH-GPD_domain"/>
</dbReference>
<dbReference type="CDD" id="cd00056">
    <property type="entry name" value="ENDO3c"/>
    <property type="match status" value="1"/>
</dbReference>
<reference evidence="14" key="1">
    <citation type="submission" date="2020-10" db="EMBL/GenBank/DDBJ databases">
        <authorList>
            <person name="Gilroy R."/>
        </authorList>
    </citation>
    <scope>NUCLEOTIDE SEQUENCE</scope>
    <source>
        <strain evidence="14">23406</strain>
    </source>
</reference>
<evidence type="ECO:0000256" key="11">
    <source>
        <dbReference type="ARBA" id="ARBA00023295"/>
    </source>
</evidence>
<evidence type="ECO:0000256" key="9">
    <source>
        <dbReference type="ARBA" id="ARBA00023204"/>
    </source>
</evidence>
<dbReference type="GO" id="GO:0051539">
    <property type="term" value="F:4 iron, 4 sulfur cluster binding"/>
    <property type="evidence" value="ECO:0007669"/>
    <property type="project" value="UniProtKB-UniRule"/>
</dbReference>
<dbReference type="SMART" id="SM00478">
    <property type="entry name" value="ENDO3c"/>
    <property type="match status" value="1"/>
</dbReference>
<dbReference type="Pfam" id="PF00730">
    <property type="entry name" value="HhH-GPD"/>
    <property type="match status" value="1"/>
</dbReference>
<dbReference type="HAMAP" id="MF_00942">
    <property type="entry name" value="Nth"/>
    <property type="match status" value="1"/>
</dbReference>
<dbReference type="InterPro" id="IPR000445">
    <property type="entry name" value="HhH_motif"/>
</dbReference>
<feature type="binding site" evidence="12">
    <location>
        <position position="200"/>
    </location>
    <ligand>
        <name>[4Fe-4S] cluster</name>
        <dbReference type="ChEBI" id="CHEBI:49883"/>
    </ligand>
</feature>
<evidence type="ECO:0000256" key="1">
    <source>
        <dbReference type="ARBA" id="ARBA00008343"/>
    </source>
</evidence>
<dbReference type="GO" id="GO:0006285">
    <property type="term" value="P:base-excision repair, AP site formation"/>
    <property type="evidence" value="ECO:0007669"/>
    <property type="project" value="TreeGrafter"/>
</dbReference>
<evidence type="ECO:0000313" key="14">
    <source>
        <dbReference type="EMBL" id="HIV00908.1"/>
    </source>
</evidence>
<dbReference type="FunFam" id="1.10.1670.10:FF:000001">
    <property type="entry name" value="Endonuclease III"/>
    <property type="match status" value="1"/>
</dbReference>
<dbReference type="SUPFAM" id="SSF48150">
    <property type="entry name" value="DNA-glycosylase"/>
    <property type="match status" value="1"/>
</dbReference>
<comment type="similarity">
    <text evidence="1 12">Belongs to the Nth/MutY family.</text>
</comment>
<dbReference type="PIRSF" id="PIRSF001435">
    <property type="entry name" value="Nth"/>
    <property type="match status" value="1"/>
</dbReference>
<accession>A0A9D1SXQ6</accession>
<dbReference type="Pfam" id="PF00633">
    <property type="entry name" value="HHH"/>
    <property type="match status" value="1"/>
</dbReference>
<evidence type="ECO:0000256" key="3">
    <source>
        <dbReference type="ARBA" id="ARBA00022723"/>
    </source>
</evidence>
<comment type="catalytic activity">
    <reaction evidence="12">
        <text>2'-deoxyribonucleotide-(2'-deoxyribose 5'-phosphate)-2'-deoxyribonucleotide-DNA = a 3'-end 2'-deoxyribonucleotide-(2,3-dehydro-2,3-deoxyribose 5'-phosphate)-DNA + a 5'-end 5'-phospho-2'-deoxyribonucleoside-DNA + H(+)</text>
        <dbReference type="Rhea" id="RHEA:66592"/>
        <dbReference type="Rhea" id="RHEA-COMP:13180"/>
        <dbReference type="Rhea" id="RHEA-COMP:16897"/>
        <dbReference type="Rhea" id="RHEA-COMP:17067"/>
        <dbReference type="ChEBI" id="CHEBI:15378"/>
        <dbReference type="ChEBI" id="CHEBI:136412"/>
        <dbReference type="ChEBI" id="CHEBI:157695"/>
        <dbReference type="ChEBI" id="CHEBI:167181"/>
        <dbReference type="EC" id="4.2.99.18"/>
    </reaction>
</comment>
<dbReference type="InterPro" id="IPR023170">
    <property type="entry name" value="HhH_base_excis_C"/>
</dbReference>